<evidence type="ECO:0000313" key="1">
    <source>
        <dbReference type="EMBL" id="TCL56897.1"/>
    </source>
</evidence>
<comment type="caution">
    <text evidence="1">The sequence shown here is derived from an EMBL/GenBank/DDBJ whole genome shotgun (WGS) entry which is preliminary data.</text>
</comment>
<evidence type="ECO:0008006" key="3">
    <source>
        <dbReference type="Google" id="ProtNLM"/>
    </source>
</evidence>
<keyword evidence="2" id="KW-1185">Reference proteome</keyword>
<dbReference type="Proteomes" id="UP000295718">
    <property type="component" value="Unassembled WGS sequence"/>
</dbReference>
<evidence type="ECO:0000313" key="2">
    <source>
        <dbReference type="Proteomes" id="UP000295718"/>
    </source>
</evidence>
<reference evidence="1 2" key="1">
    <citation type="submission" date="2019-03" db="EMBL/GenBank/DDBJ databases">
        <title>Genomic Encyclopedia of Type Strains, Phase IV (KMG-IV): sequencing the most valuable type-strain genomes for metagenomic binning, comparative biology and taxonomic classification.</title>
        <authorList>
            <person name="Goeker M."/>
        </authorList>
    </citation>
    <scope>NUCLEOTIDE SEQUENCE [LARGE SCALE GENOMIC DNA]</scope>
    <source>
        <strain evidence="1 2">DSM 100556</strain>
    </source>
</reference>
<sequence>MNGLIEFDEIDEHLRMGDYPVLGMGSARRVFDLGNDTVVKVARNVKGYAQNEVECMISEMDESDTFAKVLYVARDGRCLVMEKAGPVYNFASIRSYYHVESNKDLFQLNNLSYIPRKYNLLISDLCRPVNWGVIDGRPVIIDYGFTGRIRRKYY</sequence>
<accession>A0A4R1QTR3</accession>
<gene>
    <name evidence="1" type="ORF">EDD76_11069</name>
</gene>
<protein>
    <recommendedName>
        <fullName evidence="3">Serine/threonine protein kinase</fullName>
    </recommendedName>
</protein>
<proteinExistence type="predicted"/>
<dbReference type="AlphaFoldDB" id="A0A4R1QTR3"/>
<organism evidence="1 2">
    <name type="scientific">Kineothrix alysoides</name>
    <dbReference type="NCBI Taxonomy" id="1469948"/>
    <lineage>
        <taxon>Bacteria</taxon>
        <taxon>Bacillati</taxon>
        <taxon>Bacillota</taxon>
        <taxon>Clostridia</taxon>
        <taxon>Lachnospirales</taxon>
        <taxon>Lachnospiraceae</taxon>
        <taxon>Kineothrix</taxon>
    </lineage>
</organism>
<name>A0A4R1QTR3_9FIRM</name>
<dbReference type="EMBL" id="SLUO01000010">
    <property type="protein sequence ID" value="TCL56897.1"/>
    <property type="molecule type" value="Genomic_DNA"/>
</dbReference>
<dbReference type="RefSeq" id="WP_031391503.1">
    <property type="nucleotide sequence ID" value="NZ_JPNB01000002.1"/>
</dbReference>